<dbReference type="Proteomes" id="UP001049176">
    <property type="component" value="Chromosome 4"/>
</dbReference>
<dbReference type="GeneID" id="66076783"/>
<gene>
    <name evidence="3" type="ORF">E1B28_007707</name>
</gene>
<comment type="caution">
    <text evidence="3">The sequence shown here is derived from an EMBL/GenBank/DDBJ whole genome shotgun (WGS) entry which is preliminary data.</text>
</comment>
<evidence type="ECO:0000313" key="3">
    <source>
        <dbReference type="EMBL" id="KAG7094088.1"/>
    </source>
</evidence>
<feature type="region of interest" description="Disordered" evidence="1">
    <location>
        <begin position="385"/>
        <end position="408"/>
    </location>
</feature>
<evidence type="ECO:0000256" key="1">
    <source>
        <dbReference type="SAM" id="MobiDB-lite"/>
    </source>
</evidence>
<dbReference type="Gene3D" id="2.60.120.260">
    <property type="entry name" value="Galactose-binding domain-like"/>
    <property type="match status" value="1"/>
</dbReference>
<evidence type="ECO:0000256" key="2">
    <source>
        <dbReference type="SAM" id="Phobius"/>
    </source>
</evidence>
<keyword evidence="4" id="KW-1185">Reference proteome</keyword>
<keyword evidence="2" id="KW-0472">Membrane</keyword>
<dbReference type="RefSeq" id="XP_043010558.1">
    <property type="nucleotide sequence ID" value="XM_043152472.1"/>
</dbReference>
<reference evidence="3" key="1">
    <citation type="journal article" date="2021" name="Genome Biol. Evol.">
        <title>The assembled and annotated genome of the fairy-ring fungus Marasmius oreades.</title>
        <authorList>
            <person name="Hiltunen M."/>
            <person name="Ament-Velasquez S.L."/>
            <person name="Johannesson H."/>
        </authorList>
    </citation>
    <scope>NUCLEOTIDE SEQUENCE</scope>
    <source>
        <strain evidence="3">03SP1</strain>
    </source>
</reference>
<sequence>MSPGNDLLPHNITLSSQTATIMYSPYRDGDCQTGWNVSYTYGVQDHGYGIPQGIGTDYHRTYHGGASLQFNWTGTAVYLYGNASMNTYSIVVDGTNEVVTFDVPQGGLLGKKEGLDYGDHTAKLTVHGNGTKEVAFQYAQVTVGLGYGSKIQNTTINAVDEKSSNNLTVADFFHYKGPVDGWSVEDLAKGNSSPVDNFPKIFRPNGSITNLPHQMITSDGGDVVSFKITNASAFIVWGTVNQNHGSKSVKFTGPNVTKWTILEDSSSALDFWQILYWESGLDRNETYTVSVMNRNNSKLAFSAVKIIDGGARISTISGLSTGLKAGVIAAIDIGSMGFLALLAIIGLVYWRRHTKANRPPLLHRLRISISDLGPIEFAPVTSIHSNTSSNRSSRASRVSDKRYSTDSG</sequence>
<dbReference type="KEGG" id="more:E1B28_007707"/>
<evidence type="ECO:0000313" key="4">
    <source>
        <dbReference type="Proteomes" id="UP001049176"/>
    </source>
</evidence>
<accession>A0A9P7S2Q5</accession>
<name>A0A9P7S2Q5_9AGAR</name>
<dbReference type="EMBL" id="CM032184">
    <property type="protein sequence ID" value="KAG7094088.1"/>
    <property type="molecule type" value="Genomic_DNA"/>
</dbReference>
<feature type="compositionally biased region" description="Low complexity" evidence="1">
    <location>
        <begin position="385"/>
        <end position="396"/>
    </location>
</feature>
<organism evidence="3 4">
    <name type="scientific">Marasmius oreades</name>
    <name type="common">fairy-ring Marasmius</name>
    <dbReference type="NCBI Taxonomy" id="181124"/>
    <lineage>
        <taxon>Eukaryota</taxon>
        <taxon>Fungi</taxon>
        <taxon>Dikarya</taxon>
        <taxon>Basidiomycota</taxon>
        <taxon>Agaricomycotina</taxon>
        <taxon>Agaricomycetes</taxon>
        <taxon>Agaricomycetidae</taxon>
        <taxon>Agaricales</taxon>
        <taxon>Marasmiineae</taxon>
        <taxon>Marasmiaceae</taxon>
        <taxon>Marasmius</taxon>
    </lineage>
</organism>
<dbReference type="OrthoDB" id="2576334at2759"/>
<keyword evidence="2" id="KW-1133">Transmembrane helix</keyword>
<feature type="transmembrane region" description="Helical" evidence="2">
    <location>
        <begin position="327"/>
        <end position="350"/>
    </location>
</feature>
<keyword evidence="2" id="KW-0812">Transmembrane</keyword>
<protein>
    <submittedName>
        <fullName evidence="3">Uncharacterized protein</fullName>
    </submittedName>
</protein>
<dbReference type="AlphaFoldDB" id="A0A9P7S2Q5"/>
<proteinExistence type="predicted"/>
<feature type="compositionally biased region" description="Basic and acidic residues" evidence="1">
    <location>
        <begin position="397"/>
        <end position="408"/>
    </location>
</feature>